<proteinExistence type="predicted"/>
<comment type="caution">
    <text evidence="2">The sequence shown here is derived from an EMBL/GenBank/DDBJ whole genome shotgun (WGS) entry which is preliminary data.</text>
</comment>
<organism evidence="2 3">
    <name type="scientific">Microbacterium alkaliflavum</name>
    <dbReference type="NCBI Taxonomy" id="3248839"/>
    <lineage>
        <taxon>Bacteria</taxon>
        <taxon>Bacillati</taxon>
        <taxon>Actinomycetota</taxon>
        <taxon>Actinomycetes</taxon>
        <taxon>Micrococcales</taxon>
        <taxon>Microbacteriaceae</taxon>
        <taxon>Microbacterium</taxon>
    </lineage>
</organism>
<dbReference type="Gene3D" id="1.25.40.10">
    <property type="entry name" value="Tetratricopeptide repeat domain"/>
    <property type="match status" value="1"/>
</dbReference>
<keyword evidence="2" id="KW-0547">Nucleotide-binding</keyword>
<protein>
    <submittedName>
        <fullName evidence="2">ATP-binding protein</fullName>
    </submittedName>
</protein>
<evidence type="ECO:0000313" key="3">
    <source>
        <dbReference type="Proteomes" id="UP001610861"/>
    </source>
</evidence>
<dbReference type="PANTHER" id="PTHR47691:SF3">
    <property type="entry name" value="HTH-TYPE TRANSCRIPTIONAL REGULATOR RV0890C-RELATED"/>
    <property type="match status" value="1"/>
</dbReference>
<dbReference type="Proteomes" id="UP001610861">
    <property type="component" value="Unassembled WGS sequence"/>
</dbReference>
<keyword evidence="2" id="KW-0067">ATP-binding</keyword>
<dbReference type="SUPFAM" id="SSF52540">
    <property type="entry name" value="P-loop containing nucleoside triphosphate hydrolases"/>
    <property type="match status" value="1"/>
</dbReference>
<feature type="domain" description="NB-ARC" evidence="1">
    <location>
        <begin position="62"/>
        <end position="166"/>
    </location>
</feature>
<sequence>HAAYLPFTTAEELQDRIADDLATLLAERFDAAQEQGDEPDADGLGATVGRIPVPYTSTIGREDDLRRVRELLAKGTDRVVSLVGPGGIGKSRLAIEVARAGGDLFRDGVYFVLLEGVLEPDLLLSTIAYSLGVRDSGAVDLEDRIAVALEGRRVLIVLDNFEQIVDAAPVLVRLYTAAPLATFLVTSRVVLRIRGEQVYEVEALASPATTEPATLHRALRSSAVALFVDRAQAVRPDFELTDDNVADVVGICRRLEGLPLAIELAAAKVRALSPATIDARLEQSLPLLAATSRDLPERHRTMRAAIDWSVSLLPAVQRDLLEDLGVFAMRFTLDAVEAVSAGRSWEGEVIDALGAVVDASLVKQADLGGRSTFSLLGIVREYSLARLEARGEADAMRGAHADYYSDLVRRASPDLRGPAQVETVRLLSLELSNLRAAVRHLVHTDRLDDAGDFAWDLFVYWWISGFFSEVRLWMLELLGKQHPISTRTRAVAVFFTVWGEMWRRPSEEVIERLGESSRLFEESGDEDASAMALAARGSTRMRFPDLDMPAAEAEVQRAREVFHRLGNWWLEALTDVALGLLAMARGEFPASLEHFERATAIGVREQDAFTRVVAGNNVARVRLLGGDIAAAEDQYRSTLELAALLHYDEGAQYALEGMSAIAALRG</sequence>
<dbReference type="InterPro" id="IPR002182">
    <property type="entry name" value="NB-ARC"/>
</dbReference>
<dbReference type="InterPro" id="IPR011990">
    <property type="entry name" value="TPR-like_helical_dom_sf"/>
</dbReference>
<name>A0ABW7QEG3_9MICO</name>
<keyword evidence="3" id="KW-1185">Reference proteome</keyword>
<dbReference type="SUPFAM" id="SSF48452">
    <property type="entry name" value="TPR-like"/>
    <property type="match status" value="1"/>
</dbReference>
<dbReference type="RefSeq" id="WP_397558725.1">
    <property type="nucleotide sequence ID" value="NZ_JBIQWL010000025.1"/>
</dbReference>
<dbReference type="Gene3D" id="3.40.50.300">
    <property type="entry name" value="P-loop containing nucleotide triphosphate hydrolases"/>
    <property type="match status" value="1"/>
</dbReference>
<evidence type="ECO:0000313" key="2">
    <source>
        <dbReference type="EMBL" id="MFH8253302.1"/>
    </source>
</evidence>
<gene>
    <name evidence="2" type="ORF">ACH3VR_23260</name>
</gene>
<dbReference type="EMBL" id="JBIQWL010000025">
    <property type="protein sequence ID" value="MFH8253302.1"/>
    <property type="molecule type" value="Genomic_DNA"/>
</dbReference>
<dbReference type="PRINTS" id="PR00364">
    <property type="entry name" value="DISEASERSIST"/>
</dbReference>
<dbReference type="GO" id="GO:0005524">
    <property type="term" value="F:ATP binding"/>
    <property type="evidence" value="ECO:0007669"/>
    <property type="project" value="UniProtKB-KW"/>
</dbReference>
<accession>A0ABW7QEG3</accession>
<dbReference type="Pfam" id="PF00931">
    <property type="entry name" value="NB-ARC"/>
    <property type="match status" value="1"/>
</dbReference>
<reference evidence="2 3" key="1">
    <citation type="submission" date="2024-09" db="EMBL/GenBank/DDBJ databases">
        <authorList>
            <person name="Pan X."/>
        </authorList>
    </citation>
    <scope>NUCLEOTIDE SEQUENCE [LARGE SCALE GENOMIC DNA]</scope>
    <source>
        <strain evidence="2 3">B2969</strain>
    </source>
</reference>
<feature type="non-terminal residue" evidence="2">
    <location>
        <position position="1"/>
    </location>
</feature>
<dbReference type="PANTHER" id="PTHR47691">
    <property type="entry name" value="REGULATOR-RELATED"/>
    <property type="match status" value="1"/>
</dbReference>
<evidence type="ECO:0000259" key="1">
    <source>
        <dbReference type="Pfam" id="PF00931"/>
    </source>
</evidence>
<feature type="non-terminal residue" evidence="2">
    <location>
        <position position="666"/>
    </location>
</feature>
<dbReference type="InterPro" id="IPR027417">
    <property type="entry name" value="P-loop_NTPase"/>
</dbReference>